<evidence type="ECO:0000259" key="4">
    <source>
        <dbReference type="Pfam" id="PF17853"/>
    </source>
</evidence>
<evidence type="ECO:0000313" key="6">
    <source>
        <dbReference type="Proteomes" id="UP001164506"/>
    </source>
</evidence>
<evidence type="ECO:0000313" key="5">
    <source>
        <dbReference type="EMBL" id="UZX21181.1"/>
    </source>
</evidence>
<reference evidence="5" key="1">
    <citation type="submission" date="2021-09" db="EMBL/GenBank/DDBJ databases">
        <title>Complete genome sequence and metabolic characterization of Streptomyces tanashiensis DSM 731 the producer of antibacterial Kalafungin and diverse secondary metabolites.</title>
        <authorList>
            <person name="Abbasi M.N."/>
            <person name="Anwar M.N."/>
            <person name="Alam K."/>
            <person name="Shoaib M."/>
            <person name="Lin Z."/>
            <person name="Hayat M."/>
            <person name="Ali M.I."/>
            <person name="Malik H.M.T."/>
            <person name="Ahmed I."/>
            <person name="Li A."/>
            <person name="Hailong Wang H."/>
            <person name="Zhang Y."/>
        </authorList>
    </citation>
    <scope>NUCLEOTIDE SEQUENCE</scope>
    <source>
        <strain evidence="5">Kala</strain>
    </source>
</reference>
<dbReference type="Proteomes" id="UP001164506">
    <property type="component" value="Chromosome"/>
</dbReference>
<dbReference type="InterPro" id="IPR042070">
    <property type="entry name" value="PucR_C-HTH_sf"/>
</dbReference>
<organism evidence="5 6">
    <name type="scientific">Streptomyces tanashiensis</name>
    <dbReference type="NCBI Taxonomy" id="67367"/>
    <lineage>
        <taxon>Bacteria</taxon>
        <taxon>Bacillati</taxon>
        <taxon>Actinomycetota</taxon>
        <taxon>Actinomycetes</taxon>
        <taxon>Kitasatosporales</taxon>
        <taxon>Streptomycetaceae</taxon>
        <taxon>Streptomyces</taxon>
    </lineage>
</organism>
<dbReference type="InterPro" id="IPR025736">
    <property type="entry name" value="PucR_C-HTH_dom"/>
</dbReference>
<accession>A0ABY6QVE6</accession>
<dbReference type="InterPro" id="IPR051448">
    <property type="entry name" value="CdaR-like_regulators"/>
</dbReference>
<comment type="similarity">
    <text evidence="1">Belongs to the CdaR family.</text>
</comment>
<keyword evidence="6" id="KW-1185">Reference proteome</keyword>
<sequence length="573" mass="59625">MTPAAPVDLGRVLADLGSTLVELAAGTPDPSRPVSGVLIHDPLEEPARWPGAVVLGVGVAGAPSVAALTRRAAGLGAAAVVVRSPVDVDDTVTAASDRTGVPVLGLTPGASWAQAAALLRGLLAVDEFADEDPGGAAWDNPLSGDLFALANAIAALLDGPVTVEDRGGKVLAFSSRQDEGDPARITTVLDRQVPADKLRDLEARGAFHALYRNEGVLYVAGPHDKPRAAIAVRAGGEILGSIWVIIRDRLGPDGERALAEAANVAALHLLRRRAGEDVGHRLRADLVATVLEGGAAAARAAARLGLTHQPACVLALAVLGDDVAPDLLATGRRAAEALALHLSAVHPRAATAYLGDMTYAVLPGNSDETATRVADAFLSRVGSRVPAVIGIGRPAADPSDLPRSRADADRALRVLTSAGTPHRAAALKDVYLPSLLLDLADQVHIDAHPSDDPVTRLRAYDAEHHSALTETLAAWLDNFGDVIAASAAIHVHSNTFRYRLKRLAQVSGFDPGDPAARFEAMLHLRLTPPHPPGAAPSRPAQSACHQRKRQGETEDTGSYGPSARQVRRRDPAG</sequence>
<evidence type="ECO:0000256" key="2">
    <source>
        <dbReference type="SAM" id="MobiDB-lite"/>
    </source>
</evidence>
<dbReference type="Pfam" id="PF17853">
    <property type="entry name" value="GGDEF_2"/>
    <property type="match status" value="1"/>
</dbReference>
<dbReference type="PANTHER" id="PTHR33744">
    <property type="entry name" value="CARBOHYDRATE DIACID REGULATOR"/>
    <property type="match status" value="1"/>
</dbReference>
<dbReference type="PANTHER" id="PTHR33744:SF17">
    <property type="entry name" value="CONSERVED PROTEIN"/>
    <property type="match status" value="1"/>
</dbReference>
<proteinExistence type="inferred from homology"/>
<dbReference type="Pfam" id="PF13556">
    <property type="entry name" value="HTH_30"/>
    <property type="match status" value="1"/>
</dbReference>
<feature type="region of interest" description="Disordered" evidence="2">
    <location>
        <begin position="526"/>
        <end position="573"/>
    </location>
</feature>
<dbReference type="EMBL" id="CP084204">
    <property type="protein sequence ID" value="UZX21181.1"/>
    <property type="molecule type" value="Genomic_DNA"/>
</dbReference>
<evidence type="ECO:0000256" key="1">
    <source>
        <dbReference type="ARBA" id="ARBA00006754"/>
    </source>
</evidence>
<feature type="domain" description="CdaR GGDEF-like" evidence="4">
    <location>
        <begin position="296"/>
        <end position="414"/>
    </location>
</feature>
<dbReference type="InterPro" id="IPR041522">
    <property type="entry name" value="CdaR_GGDEF"/>
</dbReference>
<evidence type="ECO:0000259" key="3">
    <source>
        <dbReference type="Pfam" id="PF13556"/>
    </source>
</evidence>
<dbReference type="GeneID" id="95599936"/>
<name>A0ABY6QVE6_9ACTN</name>
<gene>
    <name evidence="5" type="ORF">LDH80_10830</name>
</gene>
<dbReference type="Gene3D" id="1.10.10.2840">
    <property type="entry name" value="PucR C-terminal helix-turn-helix domain"/>
    <property type="match status" value="1"/>
</dbReference>
<protein>
    <submittedName>
        <fullName evidence="5">Helix-turn-helix domain-containing protein</fullName>
    </submittedName>
</protein>
<feature type="domain" description="PucR C-terminal helix-turn-helix" evidence="3">
    <location>
        <begin position="468"/>
        <end position="525"/>
    </location>
</feature>
<dbReference type="RefSeq" id="WP_267258617.1">
    <property type="nucleotide sequence ID" value="NZ_CP084204.1"/>
</dbReference>